<dbReference type="PRINTS" id="PR00182">
    <property type="entry name" value="ECOLNEIPORIN"/>
</dbReference>
<dbReference type="PANTHER" id="PTHR34501:SF9">
    <property type="entry name" value="MAJOR OUTER MEMBRANE PROTEIN P.IA"/>
    <property type="match status" value="1"/>
</dbReference>
<evidence type="ECO:0000256" key="6">
    <source>
        <dbReference type="ARBA" id="ARBA00022729"/>
    </source>
</evidence>
<dbReference type="PRINTS" id="PR00184">
    <property type="entry name" value="NEISSPPORIN"/>
</dbReference>
<keyword evidence="3" id="KW-0813">Transport</keyword>
<dbReference type="RefSeq" id="WP_088450231.1">
    <property type="nucleotide sequence ID" value="NZ_JACHXO010000002.1"/>
</dbReference>
<evidence type="ECO:0000256" key="5">
    <source>
        <dbReference type="ARBA" id="ARBA00022692"/>
    </source>
</evidence>
<dbReference type="CDD" id="cd00342">
    <property type="entry name" value="gram_neg_porins"/>
    <property type="match status" value="1"/>
</dbReference>
<gene>
    <name evidence="12" type="ORF">FHS28_001647</name>
</gene>
<dbReference type="InterPro" id="IPR002299">
    <property type="entry name" value="Porin_Neis"/>
</dbReference>
<dbReference type="InterPro" id="IPR050298">
    <property type="entry name" value="Gram-neg_bact_OMP"/>
</dbReference>
<evidence type="ECO:0000313" key="12">
    <source>
        <dbReference type="EMBL" id="MBB3194262.1"/>
    </source>
</evidence>
<dbReference type="PANTHER" id="PTHR34501">
    <property type="entry name" value="PROTEIN YDDL-RELATED"/>
    <property type="match status" value="1"/>
</dbReference>
<proteinExistence type="predicted"/>
<evidence type="ECO:0000256" key="2">
    <source>
        <dbReference type="ARBA" id="ARBA00011233"/>
    </source>
</evidence>
<dbReference type="InterPro" id="IPR001702">
    <property type="entry name" value="Porin_Gram-ve"/>
</dbReference>
<sequence>MKFLPFPLLAGRPYASFRRRTVGATPGTACILVGCALQLFSPTTQAQEDGVAAAPARAANTQTSHQGETTDLTLYGRLNVAAESVSGGGHGRQSRLSNYRSVLGFKGQESLGDDLRVVWQIEGSVLVDSGGGTSLANRDTRLGLSGPWGTAFAGVWTLPYNAATSGFDPFYPTTAGYMALISNGSASIASNVSDTTSFDRRQQNVVQYWTPTWAGWSGKLAYSPGEDRSALTGARPSLWSGSATYVSGAFTAVLAHELHRHFQTADSTDRGWKLGASWTWGDTRLAGLVERLDYGTASGRLRRDALYVSLVHKWQAFSLMGGLTVAGDGKGPSTDRIGAVRSGDETGAAQVTVGADYALSRRTSIFAMASRIRNDDAASYDFAINSPGATPGSHPTLLSVGMRHSF</sequence>
<dbReference type="InterPro" id="IPR033900">
    <property type="entry name" value="Gram_neg_porin_domain"/>
</dbReference>
<keyword evidence="8" id="KW-0626">Porin</keyword>
<dbReference type="SUPFAM" id="SSF56935">
    <property type="entry name" value="Porins"/>
    <property type="match status" value="1"/>
</dbReference>
<evidence type="ECO:0000313" key="13">
    <source>
        <dbReference type="Proteomes" id="UP000574369"/>
    </source>
</evidence>
<accession>A0ABR6GRE0</accession>
<keyword evidence="7" id="KW-0406">Ion transport</keyword>
<reference evidence="12 13" key="1">
    <citation type="submission" date="2020-08" db="EMBL/GenBank/DDBJ databases">
        <title>Genomic Encyclopedia of Type Strains, Phase III (KMG-III): the genomes of soil and plant-associated and newly described type strains.</title>
        <authorList>
            <person name="Whitman W."/>
        </authorList>
    </citation>
    <scope>NUCLEOTIDE SEQUENCE [LARGE SCALE GENOMIC DNA]</scope>
    <source>
        <strain evidence="12 13">CECT 7247</strain>
    </source>
</reference>
<evidence type="ECO:0000256" key="3">
    <source>
        <dbReference type="ARBA" id="ARBA00022448"/>
    </source>
</evidence>
<keyword evidence="10" id="KW-0998">Cell outer membrane</keyword>
<dbReference type="InterPro" id="IPR023614">
    <property type="entry name" value="Porin_dom_sf"/>
</dbReference>
<evidence type="ECO:0000256" key="1">
    <source>
        <dbReference type="ARBA" id="ARBA00004571"/>
    </source>
</evidence>
<evidence type="ECO:0000256" key="4">
    <source>
        <dbReference type="ARBA" id="ARBA00022452"/>
    </source>
</evidence>
<comment type="subcellular location">
    <subcellularLocation>
        <location evidence="1">Cell outer membrane</location>
        <topology evidence="1">Multi-pass membrane protein</topology>
    </subcellularLocation>
</comment>
<keyword evidence="6" id="KW-0732">Signal</keyword>
<keyword evidence="13" id="KW-1185">Reference proteome</keyword>
<dbReference type="Pfam" id="PF13609">
    <property type="entry name" value="Porin_4"/>
    <property type="match status" value="1"/>
</dbReference>
<keyword evidence="9" id="KW-0472">Membrane</keyword>
<evidence type="ECO:0000256" key="7">
    <source>
        <dbReference type="ARBA" id="ARBA00023065"/>
    </source>
</evidence>
<keyword evidence="5" id="KW-0812">Transmembrane</keyword>
<dbReference type="EMBL" id="JACHXO010000002">
    <property type="protein sequence ID" value="MBB3194262.1"/>
    <property type="molecule type" value="Genomic_DNA"/>
</dbReference>
<evidence type="ECO:0000256" key="10">
    <source>
        <dbReference type="ARBA" id="ARBA00023237"/>
    </source>
</evidence>
<organism evidence="12 13">
    <name type="scientific">Roseateles terrae</name>
    <dbReference type="NCBI Taxonomy" id="431060"/>
    <lineage>
        <taxon>Bacteria</taxon>
        <taxon>Pseudomonadati</taxon>
        <taxon>Pseudomonadota</taxon>
        <taxon>Betaproteobacteria</taxon>
        <taxon>Burkholderiales</taxon>
        <taxon>Sphaerotilaceae</taxon>
        <taxon>Roseateles</taxon>
    </lineage>
</organism>
<comment type="subunit">
    <text evidence="2">Homotrimer.</text>
</comment>
<dbReference type="Gene3D" id="2.40.160.10">
    <property type="entry name" value="Porin"/>
    <property type="match status" value="1"/>
</dbReference>
<evidence type="ECO:0000256" key="9">
    <source>
        <dbReference type="ARBA" id="ARBA00023136"/>
    </source>
</evidence>
<name>A0ABR6GRE0_9BURK</name>
<evidence type="ECO:0000259" key="11">
    <source>
        <dbReference type="Pfam" id="PF13609"/>
    </source>
</evidence>
<dbReference type="PROSITE" id="PS51257">
    <property type="entry name" value="PROKAR_LIPOPROTEIN"/>
    <property type="match status" value="1"/>
</dbReference>
<evidence type="ECO:0000256" key="8">
    <source>
        <dbReference type="ARBA" id="ARBA00023114"/>
    </source>
</evidence>
<comment type="caution">
    <text evidence="12">The sequence shown here is derived from an EMBL/GenBank/DDBJ whole genome shotgun (WGS) entry which is preliminary data.</text>
</comment>
<keyword evidence="4" id="KW-1134">Transmembrane beta strand</keyword>
<dbReference type="Proteomes" id="UP000574369">
    <property type="component" value="Unassembled WGS sequence"/>
</dbReference>
<protein>
    <submittedName>
        <fullName evidence="12">Porin</fullName>
    </submittedName>
</protein>
<feature type="domain" description="Porin" evidence="11">
    <location>
        <begin position="52"/>
        <end position="376"/>
    </location>
</feature>